<organism evidence="2 3">
    <name type="scientific">Chrysochromulina tobinii</name>
    <dbReference type="NCBI Taxonomy" id="1460289"/>
    <lineage>
        <taxon>Eukaryota</taxon>
        <taxon>Haptista</taxon>
        <taxon>Haptophyta</taxon>
        <taxon>Prymnesiophyceae</taxon>
        <taxon>Prymnesiales</taxon>
        <taxon>Chrysochromulinaceae</taxon>
        <taxon>Chrysochromulina</taxon>
    </lineage>
</organism>
<accession>A0A0M0JX76</accession>
<keyword evidence="3" id="KW-1185">Reference proteome</keyword>
<evidence type="ECO:0000313" key="2">
    <source>
        <dbReference type="EMBL" id="KOO30738.1"/>
    </source>
</evidence>
<keyword evidence="1" id="KW-0472">Membrane</keyword>
<name>A0A0M0JX76_9EUKA</name>
<feature type="transmembrane region" description="Helical" evidence="1">
    <location>
        <begin position="24"/>
        <end position="41"/>
    </location>
</feature>
<dbReference type="OrthoDB" id="534847at2759"/>
<keyword evidence="1" id="KW-0812">Transmembrane</keyword>
<evidence type="ECO:0000256" key="1">
    <source>
        <dbReference type="SAM" id="Phobius"/>
    </source>
</evidence>
<gene>
    <name evidence="2" type="ORF">Ctob_009747</name>
</gene>
<dbReference type="EMBL" id="JWZX01002171">
    <property type="protein sequence ID" value="KOO30738.1"/>
    <property type="molecule type" value="Genomic_DNA"/>
</dbReference>
<keyword evidence="1" id="KW-1133">Transmembrane helix</keyword>
<feature type="transmembrane region" description="Helical" evidence="1">
    <location>
        <begin position="48"/>
        <end position="69"/>
    </location>
</feature>
<dbReference type="AlphaFoldDB" id="A0A0M0JX76"/>
<evidence type="ECO:0000313" key="3">
    <source>
        <dbReference type="Proteomes" id="UP000037460"/>
    </source>
</evidence>
<reference evidence="3" key="1">
    <citation type="journal article" date="2015" name="PLoS Genet.">
        <title>Genome Sequence and Transcriptome Analyses of Chrysochromulina tobin: Metabolic Tools for Enhanced Algal Fitness in the Prominent Order Prymnesiales (Haptophyceae).</title>
        <authorList>
            <person name="Hovde B.T."/>
            <person name="Deodato C.R."/>
            <person name="Hunsperger H.M."/>
            <person name="Ryken S.A."/>
            <person name="Yost W."/>
            <person name="Jha R.K."/>
            <person name="Patterson J."/>
            <person name="Monnat R.J. Jr."/>
            <person name="Barlow S.B."/>
            <person name="Starkenburg S.R."/>
            <person name="Cattolico R.A."/>
        </authorList>
    </citation>
    <scope>NUCLEOTIDE SEQUENCE</scope>
    <source>
        <strain evidence="3">CCMP291</strain>
    </source>
</reference>
<sequence length="362" mass="37678">MLLLALANGLSISAEDRSRIGGALSLTSAGVAACFGLALASGMPVTNVGAVVALLALTAATGTLGYTAARSIDNPVELYKADALELVSIQSPLGLFDANDVSTFYRSSTLTGLLVGSAFLFSPVSPIAVFDEELPVTHMMRQDLGLYIIALLCPIQAALCRAACQGSLGSGATRVLNAATGIAIALLVLDGKVQVDLGTNLYAQLPPDSPLIALVQGGDASRPEANTTAAFSEAASGLRFDMVKGEYLKELPVDKQAVFNPRKSYESNVLAPNGRKYVMKNTSTPGSELPFVASLPYDSTLEPPKPTGEVFVPFSTVCAPIYRHMPYNARAAPAVKPVDLKASSKLAGLPNADAIFLTPFQG</sequence>
<protein>
    <submittedName>
        <fullName evidence="2">Uncharacterized protein</fullName>
    </submittedName>
</protein>
<comment type="caution">
    <text evidence="2">The sequence shown here is derived from an EMBL/GenBank/DDBJ whole genome shotgun (WGS) entry which is preliminary data.</text>
</comment>
<dbReference type="Proteomes" id="UP000037460">
    <property type="component" value="Unassembled WGS sequence"/>
</dbReference>
<proteinExistence type="predicted"/>